<reference evidence="2" key="1">
    <citation type="submission" date="2020-07" db="EMBL/GenBank/DDBJ databases">
        <title>Huge and variable diversity of episymbiotic CPR bacteria and DPANN archaea in groundwater ecosystems.</title>
        <authorList>
            <person name="He C.Y."/>
            <person name="Keren R."/>
            <person name="Whittaker M."/>
            <person name="Farag I.F."/>
            <person name="Doudna J."/>
            <person name="Cate J.H.D."/>
            <person name="Banfield J.F."/>
        </authorList>
    </citation>
    <scope>NUCLEOTIDE SEQUENCE</scope>
    <source>
        <strain evidence="2">NC_groundwater_1586_Pr3_B-0.1um_66_15</strain>
    </source>
</reference>
<name>A0A933L313_9HYPH</name>
<protein>
    <recommendedName>
        <fullName evidence="1">DUF2134 domain-containing protein</fullName>
    </recommendedName>
</protein>
<dbReference type="EMBL" id="JACRAF010000029">
    <property type="protein sequence ID" value="MBI4922247.1"/>
    <property type="molecule type" value="Genomic_DNA"/>
</dbReference>
<comment type="caution">
    <text evidence="2">The sequence shown here is derived from an EMBL/GenBank/DDBJ whole genome shotgun (WGS) entry which is preliminary data.</text>
</comment>
<gene>
    <name evidence="2" type="ORF">HY834_10890</name>
</gene>
<evidence type="ECO:0000313" key="3">
    <source>
        <dbReference type="Proteomes" id="UP000782610"/>
    </source>
</evidence>
<accession>A0A933L313</accession>
<dbReference type="Pfam" id="PF09977">
    <property type="entry name" value="Tad_C"/>
    <property type="match status" value="1"/>
</dbReference>
<proteinExistence type="predicted"/>
<dbReference type="Proteomes" id="UP000782610">
    <property type="component" value="Unassembled WGS sequence"/>
</dbReference>
<feature type="domain" description="DUF2134" evidence="1">
    <location>
        <begin position="58"/>
        <end position="139"/>
    </location>
</feature>
<evidence type="ECO:0000313" key="2">
    <source>
        <dbReference type="EMBL" id="MBI4922247.1"/>
    </source>
</evidence>
<evidence type="ECO:0000259" key="1">
    <source>
        <dbReference type="Pfam" id="PF09977"/>
    </source>
</evidence>
<dbReference type="InterPro" id="IPR018705">
    <property type="entry name" value="DUF2134_membrane"/>
</dbReference>
<organism evidence="2 3">
    <name type="scientific">Devosia nanyangense</name>
    <dbReference type="NCBI Taxonomy" id="1228055"/>
    <lineage>
        <taxon>Bacteria</taxon>
        <taxon>Pseudomonadati</taxon>
        <taxon>Pseudomonadota</taxon>
        <taxon>Alphaproteobacteria</taxon>
        <taxon>Hyphomicrobiales</taxon>
        <taxon>Devosiaceae</taxon>
        <taxon>Devosia</taxon>
    </lineage>
</organism>
<dbReference type="AlphaFoldDB" id="A0A933L313"/>
<sequence>MAIMFAAALALGAVLGAFAIDEGSLYIERRVAQSAVDLASMQAARNPANAYSVARAALGEAGLIARGLAHHDLQNPLSSTRLEVEIGQYVPDSGLSVAARFRANQAPANAVRVRFTRKGTLYFARGWIEPPDIGVEAVAAVTPQVAFSVGSRLASVQGGVANALLNGLLGTDVALSAVTYDNILSAKVGAFGFLDALASELGITVGTYNDLLAVEASRGVIAAALARTLSGAERTAMLTIAAAAGPDGKVTIGKLFDLGLFGGLPIGTGETGAFTELSVLELLALSSAVSDGSHQVALNATADLPGLLGLTMLLSIGEPPQGGTWYAIGPTGTIVRTAQIRLRIVANLKLNLLGFLPIVDVRLPLYLEVANAEAMAQSGTCPAGNAVTGTAVIAARPGVARLVVGDVSDAAMANFGAFPTVNGATIVDVLKLLRVNASADIQIASTQPQQLGFSVADITNEAVKSVRTTTVAQSIATSLVEDLDMKVDLGILAIGLTEGHVRQLLASQLAPLGPMLDGLINTLCEVLGVKLGEADVQVYGVRCPPPVLVR</sequence>